<dbReference type="GO" id="GO:0005829">
    <property type="term" value="C:cytosol"/>
    <property type="evidence" value="ECO:0007669"/>
    <property type="project" value="TreeGrafter"/>
</dbReference>
<dbReference type="InterPro" id="IPR029056">
    <property type="entry name" value="Ribokinase-like"/>
</dbReference>
<evidence type="ECO:0000259" key="1">
    <source>
        <dbReference type="Pfam" id="PF08543"/>
    </source>
</evidence>
<dbReference type="Gene3D" id="3.40.1190.20">
    <property type="match status" value="1"/>
</dbReference>
<feature type="domain" description="Pyridoxamine kinase/Phosphomethylpyrimidine kinase" evidence="1">
    <location>
        <begin position="21"/>
        <end position="264"/>
    </location>
</feature>
<dbReference type="Proteomes" id="UP000599523">
    <property type="component" value="Unassembled WGS sequence"/>
</dbReference>
<dbReference type="EMBL" id="WTVM01000067">
    <property type="protein sequence ID" value="NMG03661.1"/>
    <property type="molecule type" value="Genomic_DNA"/>
</dbReference>
<keyword evidence="3" id="KW-1185">Reference proteome</keyword>
<dbReference type="PANTHER" id="PTHR20858">
    <property type="entry name" value="PHOSPHOMETHYLPYRIMIDINE KINASE"/>
    <property type="match status" value="1"/>
</dbReference>
<dbReference type="GO" id="GO:0008972">
    <property type="term" value="F:phosphomethylpyrimidine kinase activity"/>
    <property type="evidence" value="ECO:0007669"/>
    <property type="project" value="TreeGrafter"/>
</dbReference>
<dbReference type="GO" id="GO:0009228">
    <property type="term" value="P:thiamine biosynthetic process"/>
    <property type="evidence" value="ECO:0007669"/>
    <property type="project" value="TreeGrafter"/>
</dbReference>
<dbReference type="RefSeq" id="WP_168988373.1">
    <property type="nucleotide sequence ID" value="NZ_CAWPHM010000294.1"/>
</dbReference>
<dbReference type="PANTHER" id="PTHR20858:SF17">
    <property type="entry name" value="HYDROXYMETHYLPYRIMIDINE_PHOSPHOMETHYLPYRIMIDINE KINASE THI20-RELATED"/>
    <property type="match status" value="1"/>
</dbReference>
<organism evidence="2 3">
    <name type="scientific">Azoarcus taiwanensis</name>
    <dbReference type="NCBI Taxonomy" id="666964"/>
    <lineage>
        <taxon>Bacteria</taxon>
        <taxon>Pseudomonadati</taxon>
        <taxon>Pseudomonadota</taxon>
        <taxon>Betaproteobacteria</taxon>
        <taxon>Rhodocyclales</taxon>
        <taxon>Zoogloeaceae</taxon>
        <taxon>Azoarcus</taxon>
    </lineage>
</organism>
<evidence type="ECO:0000313" key="3">
    <source>
        <dbReference type="Proteomes" id="UP000599523"/>
    </source>
</evidence>
<dbReference type="SUPFAM" id="SSF53613">
    <property type="entry name" value="Ribokinase-like"/>
    <property type="match status" value="1"/>
</dbReference>
<dbReference type="AlphaFoldDB" id="A0A972FJX5"/>
<reference evidence="2" key="1">
    <citation type="submission" date="2019-12" db="EMBL/GenBank/DDBJ databases">
        <title>Comparative genomics gives insights into the taxonomy of the Azoarcus-Aromatoleum group and reveals separate origins of nif in the plant-associated Azoarcus and non-plant-associated Aromatoleum sub-groups.</title>
        <authorList>
            <person name="Lafos M."/>
            <person name="Maluk M."/>
            <person name="Batista M."/>
            <person name="Junghare M."/>
            <person name="Carmona M."/>
            <person name="Faoro H."/>
            <person name="Cruz L.M."/>
            <person name="Battistoni F."/>
            <person name="De Souza E."/>
            <person name="Pedrosa F."/>
            <person name="Chen W.-M."/>
            <person name="Poole P.S."/>
            <person name="Dixon R.A."/>
            <person name="James E.K."/>
        </authorList>
    </citation>
    <scope>NUCLEOTIDE SEQUENCE</scope>
    <source>
        <strain evidence="2">NSC3</strain>
    </source>
</reference>
<evidence type="ECO:0000313" key="2">
    <source>
        <dbReference type="EMBL" id="NMG03661.1"/>
    </source>
</evidence>
<keyword evidence="2" id="KW-0418">Kinase</keyword>
<protein>
    <submittedName>
        <fullName evidence="2">Hydroxymethylpyrimidine/phosphomethylpyrimidine kinase</fullName>
    </submittedName>
</protein>
<dbReference type="PROSITE" id="PS51257">
    <property type="entry name" value="PROKAR_LIPOPROTEIN"/>
    <property type="match status" value="1"/>
</dbReference>
<proteinExistence type="predicted"/>
<name>A0A972FJX5_9RHOO</name>
<dbReference type="GO" id="GO:0008902">
    <property type="term" value="F:hydroxymethylpyrimidine kinase activity"/>
    <property type="evidence" value="ECO:0007669"/>
    <property type="project" value="TreeGrafter"/>
</dbReference>
<comment type="caution">
    <text evidence="2">The sequence shown here is derived from an EMBL/GenBank/DDBJ whole genome shotgun (WGS) entry which is preliminary data.</text>
</comment>
<keyword evidence="2" id="KW-0808">Transferase</keyword>
<dbReference type="InterPro" id="IPR013749">
    <property type="entry name" value="PM/HMP-P_kinase-1"/>
</dbReference>
<accession>A0A972FJX5</accession>
<sequence length="282" mass="29878">MTFRTNNAYSAVLAFGCLETTSGEGLQSDVLTLASMGCHPLSVACAVAVRDTRGVDEVSVLDAEVIVAQAQVILEDVPVAAFRVGMLGSVENVAAVAALLSDYPETPLVLEPSLALIDFLDEDGEEYCQALMQLLLPMASVLVVGQRDLERLVVEGSSDQDDGEGGIDQTAALEAVFAAGVGHVLLCGGDSPGDEIENVLYVNGTPLRSDRWRRLAGHYLGARALLATAIAASLAQGMDVARACREAEEFVFQALSSAYRIGMGLALPDRLFWTREDAGRED</sequence>
<dbReference type="Pfam" id="PF08543">
    <property type="entry name" value="Phos_pyr_kin"/>
    <property type="match status" value="1"/>
</dbReference>
<gene>
    <name evidence="2" type="ORF">GPA21_11850</name>
</gene>